<organism evidence="3 4">
    <name type="scientific">Neisseria canis</name>
    <dbReference type="NCBI Taxonomy" id="493"/>
    <lineage>
        <taxon>Bacteria</taxon>
        <taxon>Pseudomonadati</taxon>
        <taxon>Pseudomonadota</taxon>
        <taxon>Betaproteobacteria</taxon>
        <taxon>Neisseriales</taxon>
        <taxon>Neisseriaceae</taxon>
        <taxon>Neisseria</taxon>
    </lineage>
</organism>
<accession>A0A3S4SFA2</accession>
<protein>
    <submittedName>
        <fullName evidence="3">Periplasmic protein</fullName>
    </submittedName>
</protein>
<sequence>MKPFLAVFLLFPLSACTFNNPFGSTAEPAPANLPPAATAQVAAGSGSAGDELLSAQAAYREAIRQQNRSDGNIASLQRKLHDAERRKQQADDDITRLRAELHQASESKTGTDSATQAASQRLNAAWEAARQAGLVH</sequence>
<evidence type="ECO:0000313" key="3">
    <source>
        <dbReference type="EMBL" id="VEF00053.1"/>
    </source>
</evidence>
<keyword evidence="2" id="KW-0732">Signal</keyword>
<dbReference type="Proteomes" id="UP000279284">
    <property type="component" value="Chromosome"/>
</dbReference>
<keyword evidence="4" id="KW-1185">Reference proteome</keyword>
<feature type="compositionally biased region" description="Polar residues" evidence="1">
    <location>
        <begin position="106"/>
        <end position="120"/>
    </location>
</feature>
<dbReference type="KEGG" id="nci:NCTC10296_00662"/>
<feature type="compositionally biased region" description="Basic and acidic residues" evidence="1">
    <location>
        <begin position="79"/>
        <end position="105"/>
    </location>
</feature>
<dbReference type="AlphaFoldDB" id="A0A3S4SFA2"/>
<feature type="chain" id="PRO_5018690175" evidence="2">
    <location>
        <begin position="18"/>
        <end position="136"/>
    </location>
</feature>
<dbReference type="STRING" id="493.BWD07_03890"/>
<evidence type="ECO:0000256" key="1">
    <source>
        <dbReference type="SAM" id="MobiDB-lite"/>
    </source>
</evidence>
<gene>
    <name evidence="3" type="ORF">NCTC10296_00662</name>
</gene>
<evidence type="ECO:0000256" key="2">
    <source>
        <dbReference type="SAM" id="SignalP"/>
    </source>
</evidence>
<feature type="region of interest" description="Disordered" evidence="1">
    <location>
        <begin position="64"/>
        <end position="120"/>
    </location>
</feature>
<feature type="compositionally biased region" description="Polar residues" evidence="1">
    <location>
        <begin position="64"/>
        <end position="75"/>
    </location>
</feature>
<dbReference type="EMBL" id="LR134313">
    <property type="protein sequence ID" value="VEF00053.1"/>
    <property type="molecule type" value="Genomic_DNA"/>
</dbReference>
<proteinExistence type="predicted"/>
<reference evidence="3 4" key="1">
    <citation type="submission" date="2018-12" db="EMBL/GenBank/DDBJ databases">
        <authorList>
            <consortium name="Pathogen Informatics"/>
        </authorList>
    </citation>
    <scope>NUCLEOTIDE SEQUENCE [LARGE SCALE GENOMIC DNA]</scope>
    <source>
        <strain evidence="3 4">NCTC10296</strain>
    </source>
</reference>
<dbReference type="RefSeq" id="WP_232001333.1">
    <property type="nucleotide sequence ID" value="NZ_CAUJPY010000021.1"/>
</dbReference>
<feature type="signal peptide" evidence="2">
    <location>
        <begin position="1"/>
        <end position="17"/>
    </location>
</feature>
<name>A0A3S4SFA2_9NEIS</name>
<evidence type="ECO:0000313" key="4">
    <source>
        <dbReference type="Proteomes" id="UP000279284"/>
    </source>
</evidence>